<reference evidence="1 2" key="2">
    <citation type="journal article" date="2022" name="Mol. Ecol. Resour.">
        <title>The genomes of chicory, endive, great burdock and yacon provide insights into Asteraceae paleo-polyploidization history and plant inulin production.</title>
        <authorList>
            <person name="Fan W."/>
            <person name="Wang S."/>
            <person name="Wang H."/>
            <person name="Wang A."/>
            <person name="Jiang F."/>
            <person name="Liu H."/>
            <person name="Zhao H."/>
            <person name="Xu D."/>
            <person name="Zhang Y."/>
        </authorList>
    </citation>
    <scope>NUCLEOTIDE SEQUENCE [LARGE SCALE GENOMIC DNA]</scope>
    <source>
        <strain evidence="2">cv. Punajuju</strain>
        <tissue evidence="1">Leaves</tissue>
    </source>
</reference>
<comment type="caution">
    <text evidence="1">The sequence shown here is derived from an EMBL/GenBank/DDBJ whole genome shotgun (WGS) entry which is preliminary data.</text>
</comment>
<evidence type="ECO:0000313" key="1">
    <source>
        <dbReference type="EMBL" id="KAI3792607.1"/>
    </source>
</evidence>
<protein>
    <submittedName>
        <fullName evidence="1">Uncharacterized protein</fullName>
    </submittedName>
</protein>
<gene>
    <name evidence="1" type="ORF">L2E82_06490</name>
</gene>
<sequence>MDNDMKSLRGTALLDRDVGSHKCRYFILTPHDNNITRVGGSKTSTCTQALLSGSTTAVSHRLTSGKVIIEAVDKP</sequence>
<accession>A0ACB9HA65</accession>
<proteinExistence type="predicted"/>
<dbReference type="EMBL" id="CM042009">
    <property type="protein sequence ID" value="KAI3792607.1"/>
    <property type="molecule type" value="Genomic_DNA"/>
</dbReference>
<name>A0ACB9HA65_CICIN</name>
<dbReference type="Proteomes" id="UP001055811">
    <property type="component" value="Linkage Group LG01"/>
</dbReference>
<reference evidence="2" key="1">
    <citation type="journal article" date="2022" name="Mol. Ecol. Resour.">
        <title>The genomes of chicory, endive, great burdock and yacon provide insights into Asteraceae palaeo-polyploidization history and plant inulin production.</title>
        <authorList>
            <person name="Fan W."/>
            <person name="Wang S."/>
            <person name="Wang H."/>
            <person name="Wang A."/>
            <person name="Jiang F."/>
            <person name="Liu H."/>
            <person name="Zhao H."/>
            <person name="Xu D."/>
            <person name="Zhang Y."/>
        </authorList>
    </citation>
    <scope>NUCLEOTIDE SEQUENCE [LARGE SCALE GENOMIC DNA]</scope>
    <source>
        <strain evidence="2">cv. Punajuju</strain>
    </source>
</reference>
<evidence type="ECO:0000313" key="2">
    <source>
        <dbReference type="Proteomes" id="UP001055811"/>
    </source>
</evidence>
<organism evidence="1 2">
    <name type="scientific">Cichorium intybus</name>
    <name type="common">Chicory</name>
    <dbReference type="NCBI Taxonomy" id="13427"/>
    <lineage>
        <taxon>Eukaryota</taxon>
        <taxon>Viridiplantae</taxon>
        <taxon>Streptophyta</taxon>
        <taxon>Embryophyta</taxon>
        <taxon>Tracheophyta</taxon>
        <taxon>Spermatophyta</taxon>
        <taxon>Magnoliopsida</taxon>
        <taxon>eudicotyledons</taxon>
        <taxon>Gunneridae</taxon>
        <taxon>Pentapetalae</taxon>
        <taxon>asterids</taxon>
        <taxon>campanulids</taxon>
        <taxon>Asterales</taxon>
        <taxon>Asteraceae</taxon>
        <taxon>Cichorioideae</taxon>
        <taxon>Cichorieae</taxon>
        <taxon>Cichoriinae</taxon>
        <taxon>Cichorium</taxon>
    </lineage>
</organism>
<keyword evidence="2" id="KW-1185">Reference proteome</keyword>